<dbReference type="OrthoDB" id="10002091at2"/>
<feature type="region of interest" description="Disordered" evidence="1">
    <location>
        <begin position="1"/>
        <end position="44"/>
    </location>
</feature>
<dbReference type="EMBL" id="CP011807">
    <property type="protein sequence ID" value="ANI21762.1"/>
    <property type="molecule type" value="Genomic_DNA"/>
</dbReference>
<feature type="region of interest" description="Disordered" evidence="1">
    <location>
        <begin position="193"/>
        <end position="258"/>
    </location>
</feature>
<dbReference type="KEGG" id="pfg:AB870_03550"/>
<dbReference type="STRING" id="656179.AB870_03550"/>
<feature type="compositionally biased region" description="Basic and acidic residues" evidence="1">
    <location>
        <begin position="224"/>
        <end position="236"/>
    </location>
</feature>
<evidence type="ECO:0000256" key="1">
    <source>
        <dbReference type="SAM" id="MobiDB-lite"/>
    </source>
</evidence>
<gene>
    <name evidence="2" type="ORF">AB870_03550</name>
</gene>
<evidence type="ECO:0000313" key="3">
    <source>
        <dbReference type="Proteomes" id="UP000035651"/>
    </source>
</evidence>
<keyword evidence="3" id="KW-1185">Reference proteome</keyword>
<accession>A0A173GZY3</accession>
<name>A0A173GZY3_9BURK</name>
<evidence type="ECO:0008006" key="4">
    <source>
        <dbReference type="Google" id="ProtNLM"/>
    </source>
</evidence>
<dbReference type="AlphaFoldDB" id="A0A173GZY3"/>
<proteinExistence type="predicted"/>
<dbReference type="Proteomes" id="UP000035651">
    <property type="component" value="Chromosome"/>
</dbReference>
<reference evidence="2" key="1">
    <citation type="submission" date="2016-06" db="EMBL/GenBank/DDBJ databases">
        <title>Complete Genome Sequence of Pandoraea faecigallinarum DSM-23572.</title>
        <authorList>
            <person name="Yong D."/>
            <person name="Ee R."/>
            <person name="Lim Y.-L."/>
            <person name="Yin W.-F."/>
            <person name="Chan K.-G."/>
        </authorList>
    </citation>
    <scope>NUCLEOTIDE SEQUENCE</scope>
    <source>
        <strain evidence="2">DSM 23572</strain>
    </source>
</reference>
<dbReference type="RefSeq" id="WP_053059393.1">
    <property type="nucleotide sequence ID" value="NZ_CP011807.3"/>
</dbReference>
<protein>
    <recommendedName>
        <fullName evidence="4">Scaffolding-like protein</fullName>
    </recommendedName>
</protein>
<organism evidence="2 3">
    <name type="scientific">Pandoraea faecigallinarum</name>
    <dbReference type="NCBI Taxonomy" id="656179"/>
    <lineage>
        <taxon>Bacteria</taxon>
        <taxon>Pseudomonadati</taxon>
        <taxon>Pseudomonadota</taxon>
        <taxon>Betaproteobacteria</taxon>
        <taxon>Burkholderiales</taxon>
        <taxon>Burkholderiaceae</taxon>
        <taxon>Pandoraea</taxon>
    </lineage>
</organism>
<evidence type="ECO:0000313" key="2">
    <source>
        <dbReference type="EMBL" id="ANI21762.1"/>
    </source>
</evidence>
<sequence length="258" mass="26987">MTTEVTTTEVTGAPAGQPAAVAAAATAPVTATTPPAQSASAQPVAGVAGESPAFGEAFEYAPSGDDKLDLVLGFLGRNGMSDKHPAVQAAMGGDFDMLRAALAEKGIQGWEAHIALAQQFYETHTASEREKQEATGALCVAAAGSREEWDAVLEWASTNAEPTEKQAANDALAAGGIMAEAMAHFLVNGYRNSSGVTSPPQRSAVRSDAAANTAQPFSPLDQRSYGREVHALRERLGPSFESSPDYRQLQQRRAAWRG</sequence>